<keyword evidence="4" id="KW-0418">Kinase</keyword>
<dbReference type="Proteomes" id="UP000251800">
    <property type="component" value="Unassembled WGS sequence"/>
</dbReference>
<feature type="binding site" evidence="2">
    <location>
        <begin position="139"/>
        <end position="143"/>
    </location>
    <ligand>
        <name>ATP</name>
        <dbReference type="ChEBI" id="CHEBI:30616"/>
    </ligand>
</feature>
<dbReference type="GO" id="GO:0005524">
    <property type="term" value="F:ATP binding"/>
    <property type="evidence" value="ECO:0007669"/>
    <property type="project" value="UniProtKB-KW"/>
</dbReference>
<reference evidence="4 5" key="1">
    <citation type="submission" date="2018-05" db="EMBL/GenBank/DDBJ databases">
        <title>Abyssibacter profundi OUC007T gen. nov., sp. nov, a marine bacterium isolated from seawater of the Mariana Trench.</title>
        <authorList>
            <person name="Zhou S."/>
        </authorList>
    </citation>
    <scope>NUCLEOTIDE SEQUENCE [LARGE SCALE GENOMIC DNA]</scope>
    <source>
        <strain evidence="4 5">OUC007</strain>
    </source>
</reference>
<dbReference type="Pfam" id="PF01712">
    <property type="entry name" value="dNK"/>
    <property type="match status" value="1"/>
</dbReference>
<dbReference type="Gene3D" id="3.40.50.300">
    <property type="entry name" value="P-loop containing nucleotide triphosphate hydrolases"/>
    <property type="match status" value="1"/>
</dbReference>
<dbReference type="GO" id="GO:0019136">
    <property type="term" value="F:deoxynucleoside kinase activity"/>
    <property type="evidence" value="ECO:0007669"/>
    <property type="project" value="InterPro"/>
</dbReference>
<feature type="domain" description="Deoxynucleoside kinase" evidence="3">
    <location>
        <begin position="8"/>
        <end position="198"/>
    </location>
</feature>
<keyword evidence="4" id="KW-0808">Transferase</keyword>
<dbReference type="PANTHER" id="PTHR10513">
    <property type="entry name" value="DEOXYNUCLEOSIDE KINASE"/>
    <property type="match status" value="1"/>
</dbReference>
<dbReference type="PIRSF" id="PIRSF000705">
    <property type="entry name" value="DNK"/>
    <property type="match status" value="1"/>
</dbReference>
<keyword evidence="2" id="KW-0547">Nucleotide-binding</keyword>
<dbReference type="InterPro" id="IPR050566">
    <property type="entry name" value="Deoxyribonucleoside_kinase"/>
</dbReference>
<feature type="binding site" evidence="2">
    <location>
        <begin position="12"/>
        <end position="20"/>
    </location>
    <ligand>
        <name>ATP</name>
        <dbReference type="ChEBI" id="CHEBI:30616"/>
    </ligand>
</feature>
<organism evidence="4 5">
    <name type="scientific">Abyssibacter profundi</name>
    <dbReference type="NCBI Taxonomy" id="2182787"/>
    <lineage>
        <taxon>Bacteria</taxon>
        <taxon>Pseudomonadati</taxon>
        <taxon>Pseudomonadota</taxon>
        <taxon>Gammaproteobacteria</taxon>
        <taxon>Chromatiales</taxon>
        <taxon>Oceanococcaceae</taxon>
        <taxon>Abyssibacter</taxon>
    </lineage>
</organism>
<protein>
    <submittedName>
        <fullName evidence="4">Deoxynucleoside kinase</fullName>
    </submittedName>
</protein>
<dbReference type="OrthoDB" id="9776634at2"/>
<evidence type="ECO:0000259" key="3">
    <source>
        <dbReference type="Pfam" id="PF01712"/>
    </source>
</evidence>
<accession>A0A363UP21</accession>
<dbReference type="InterPro" id="IPR031314">
    <property type="entry name" value="DNK_dom"/>
</dbReference>
<dbReference type="PANTHER" id="PTHR10513:SF46">
    <property type="entry name" value="DEOXYGUANOSINE KINASE"/>
    <property type="match status" value="1"/>
</dbReference>
<comment type="caution">
    <text evidence="4">The sequence shown here is derived from an EMBL/GenBank/DDBJ whole genome shotgun (WGS) entry which is preliminary data.</text>
</comment>
<gene>
    <name evidence="4" type="ORF">DEH80_04220</name>
</gene>
<dbReference type="EMBL" id="QEQK01000003">
    <property type="protein sequence ID" value="PWN57139.1"/>
    <property type="molecule type" value="Genomic_DNA"/>
</dbReference>
<sequence length="210" mass="23359">MGALTRYIAVEGPIGVGKTTLTRRLAADLQANLLLEAPDDNPFLKGFYDDPERHAFQVQLCFLLQRAGQVDGLRQSDLFARPVTVADFFFDKDPLFAEMTLAASDYRLYRELFNRLAWAAPAPDVIVYLHASTEVLVQRVRQRGRDSEQALGAAYLDQVAARYRSLFADYAHPHVVVVDAEALDLVGDPAAYRAVREAIEGPPGRFHLPG</sequence>
<feature type="active site" description="Proton acceptor" evidence="1">
    <location>
        <position position="87"/>
    </location>
</feature>
<dbReference type="SUPFAM" id="SSF52540">
    <property type="entry name" value="P-loop containing nucleoside triphosphate hydrolases"/>
    <property type="match status" value="1"/>
</dbReference>
<dbReference type="InterPro" id="IPR027417">
    <property type="entry name" value="P-loop_NTPase"/>
</dbReference>
<evidence type="ECO:0000256" key="2">
    <source>
        <dbReference type="PIRSR" id="PIRSR000705-3"/>
    </source>
</evidence>
<evidence type="ECO:0000256" key="1">
    <source>
        <dbReference type="PIRSR" id="PIRSR000705-1"/>
    </source>
</evidence>
<proteinExistence type="predicted"/>
<name>A0A363UP21_9GAMM</name>
<keyword evidence="2" id="KW-0067">ATP-binding</keyword>
<dbReference type="AlphaFoldDB" id="A0A363UP21"/>
<keyword evidence="5" id="KW-1185">Reference proteome</keyword>
<evidence type="ECO:0000313" key="4">
    <source>
        <dbReference type="EMBL" id="PWN57139.1"/>
    </source>
</evidence>
<evidence type="ECO:0000313" key="5">
    <source>
        <dbReference type="Proteomes" id="UP000251800"/>
    </source>
</evidence>
<dbReference type="GO" id="GO:0005737">
    <property type="term" value="C:cytoplasm"/>
    <property type="evidence" value="ECO:0007669"/>
    <property type="project" value="TreeGrafter"/>
</dbReference>
<dbReference type="CDD" id="cd01673">
    <property type="entry name" value="dNK"/>
    <property type="match status" value="1"/>
</dbReference>
<dbReference type="InterPro" id="IPR002624">
    <property type="entry name" value="DCK/DGK"/>
</dbReference>